<organism evidence="2 3">
    <name type="scientific">Candidatus Roizmanbacteria bacterium CG10_big_fil_rev_8_21_14_0_10_39_6</name>
    <dbReference type="NCBI Taxonomy" id="1974853"/>
    <lineage>
        <taxon>Bacteria</taxon>
        <taxon>Candidatus Roizmaniibacteriota</taxon>
    </lineage>
</organism>
<evidence type="ECO:0000256" key="1">
    <source>
        <dbReference type="SAM" id="Phobius"/>
    </source>
</evidence>
<gene>
    <name evidence="2" type="ORF">COU88_05450</name>
</gene>
<evidence type="ECO:0000313" key="3">
    <source>
        <dbReference type="Proteomes" id="UP000229554"/>
    </source>
</evidence>
<accession>A0A2M8KR25</accession>
<feature type="transmembrane region" description="Helical" evidence="1">
    <location>
        <begin position="12"/>
        <end position="31"/>
    </location>
</feature>
<keyword evidence="1" id="KW-1133">Transmembrane helix</keyword>
<evidence type="ECO:0008006" key="4">
    <source>
        <dbReference type="Google" id="ProtNLM"/>
    </source>
</evidence>
<reference evidence="3" key="1">
    <citation type="submission" date="2017-09" db="EMBL/GenBank/DDBJ databases">
        <title>Depth-based differentiation of microbial function through sediment-hosted aquifers and enrichment of novel symbionts in the deep terrestrial subsurface.</title>
        <authorList>
            <person name="Probst A.J."/>
            <person name="Ladd B."/>
            <person name="Jarett J.K."/>
            <person name="Geller-Mcgrath D.E."/>
            <person name="Sieber C.M.K."/>
            <person name="Emerson J.B."/>
            <person name="Anantharaman K."/>
            <person name="Thomas B.C."/>
            <person name="Malmstrom R."/>
            <person name="Stieglmeier M."/>
            <person name="Klingl A."/>
            <person name="Woyke T."/>
            <person name="Ryan C.M."/>
            <person name="Banfield J.F."/>
        </authorList>
    </citation>
    <scope>NUCLEOTIDE SEQUENCE [LARGE SCALE GENOMIC DNA]</scope>
</reference>
<sequence>MEGKERTSGFTLIEVFITFTILIVLLTLMNYTNILTYIQKSHDTVYKADLNKARSIFESFHRENGRYPTVAEVTYDIQSDTALAGKMCGSRYTDDLFKEYVSELPCSSQSPTVDYVYFAYNNNQDFVLFALLERSDDQAIQASGCSGGCSYFTNSENPTDSISTNYFNYAVYTSLDYLNCALDDQWYCQSEGGYNLCNTCSGRTSGPCFEASVKKYCRASLCEVKCN</sequence>
<dbReference type="AlphaFoldDB" id="A0A2M8KR25"/>
<dbReference type="InterPro" id="IPR045584">
    <property type="entry name" value="Pilin-like"/>
</dbReference>
<evidence type="ECO:0000313" key="2">
    <source>
        <dbReference type="EMBL" id="PJE62365.1"/>
    </source>
</evidence>
<dbReference type="EMBL" id="PFED01000219">
    <property type="protein sequence ID" value="PJE62365.1"/>
    <property type="molecule type" value="Genomic_DNA"/>
</dbReference>
<proteinExistence type="predicted"/>
<dbReference type="PROSITE" id="PS00409">
    <property type="entry name" value="PROKAR_NTER_METHYL"/>
    <property type="match status" value="1"/>
</dbReference>
<dbReference type="SUPFAM" id="SSF54523">
    <property type="entry name" value="Pili subunits"/>
    <property type="match status" value="1"/>
</dbReference>
<keyword evidence="1" id="KW-0472">Membrane</keyword>
<dbReference type="InterPro" id="IPR012902">
    <property type="entry name" value="N_methyl_site"/>
</dbReference>
<keyword evidence="1" id="KW-0812">Transmembrane</keyword>
<name>A0A2M8KR25_9BACT</name>
<dbReference type="Proteomes" id="UP000229554">
    <property type="component" value="Unassembled WGS sequence"/>
</dbReference>
<comment type="caution">
    <text evidence="2">The sequence shown here is derived from an EMBL/GenBank/DDBJ whole genome shotgun (WGS) entry which is preliminary data.</text>
</comment>
<dbReference type="Gene3D" id="3.30.700.10">
    <property type="entry name" value="Glycoprotein, Type 4 Pilin"/>
    <property type="match status" value="1"/>
</dbReference>
<protein>
    <recommendedName>
        <fullName evidence="4">Type II secretion system protein GspG C-terminal domain-containing protein</fullName>
    </recommendedName>
</protein>